<proteinExistence type="predicted"/>
<dbReference type="InterPro" id="IPR007466">
    <property type="entry name" value="Peptidyl-Arg-deiminase_porph"/>
</dbReference>
<dbReference type="EMBL" id="CP036267">
    <property type="protein sequence ID" value="QDT34218.1"/>
    <property type="molecule type" value="Genomic_DNA"/>
</dbReference>
<keyword evidence="3" id="KW-1185">Reference proteome</keyword>
<sequence>MPAEWEPQEAIWLSWPHSLETWPGAFEPVPHIFAEIARHIAESQLVRINVNNESMADEVRQLLNNVKTNIENVRFHLNPTNDAWVRDHGPIYLVRSENQQTERAISNWGYNSWGGKYPPFDFDNAIPKRISEEFQEFAFSPGMILEGGSIDVNGSGTLLTTTSCLLNKNRNPGLSQSEIETRLKNFLGVNKILWLGEGIVGDDTDGHIDDITRFVSSNVIVTAIEENASDENYSPLQQNRELLQGMTDLEGNSFDIVNLPMPDPVYFEKERLPASYANFLICNSKVLVPTYRCEKDQTAIGILAELFPDRTVVGIDCTDLVWGLGAIHCLTQQQPSADSIFPL</sequence>
<dbReference type="Gene3D" id="3.75.10.10">
    <property type="entry name" value="L-arginine/glycine Amidinotransferase, Chain A"/>
    <property type="match status" value="1"/>
</dbReference>
<dbReference type="AlphaFoldDB" id="A0A517QRH8"/>
<evidence type="ECO:0000256" key="1">
    <source>
        <dbReference type="ARBA" id="ARBA00022801"/>
    </source>
</evidence>
<dbReference type="PANTHER" id="PTHR31377:SF0">
    <property type="entry name" value="AGMATINE DEIMINASE-RELATED"/>
    <property type="match status" value="1"/>
</dbReference>
<evidence type="ECO:0000313" key="3">
    <source>
        <dbReference type="Proteomes" id="UP000315724"/>
    </source>
</evidence>
<dbReference type="SUPFAM" id="SSF55909">
    <property type="entry name" value="Pentein"/>
    <property type="match status" value="1"/>
</dbReference>
<protein>
    <submittedName>
        <fullName evidence="2">Agmatine deiminase</fullName>
        <ecNumber evidence="2">3.5.3.12</ecNumber>
    </submittedName>
</protein>
<accession>A0A517QRH8</accession>
<dbReference type="GO" id="GO:0009446">
    <property type="term" value="P:putrescine biosynthetic process"/>
    <property type="evidence" value="ECO:0007669"/>
    <property type="project" value="InterPro"/>
</dbReference>
<dbReference type="PANTHER" id="PTHR31377">
    <property type="entry name" value="AGMATINE DEIMINASE-RELATED"/>
    <property type="match status" value="1"/>
</dbReference>
<dbReference type="GO" id="GO:0047632">
    <property type="term" value="F:agmatine deiminase activity"/>
    <property type="evidence" value="ECO:0007669"/>
    <property type="project" value="UniProtKB-EC"/>
</dbReference>
<reference evidence="2 3" key="1">
    <citation type="submission" date="2019-02" db="EMBL/GenBank/DDBJ databases">
        <title>Deep-cultivation of Planctomycetes and their phenomic and genomic characterization uncovers novel biology.</title>
        <authorList>
            <person name="Wiegand S."/>
            <person name="Jogler M."/>
            <person name="Boedeker C."/>
            <person name="Pinto D."/>
            <person name="Vollmers J."/>
            <person name="Rivas-Marin E."/>
            <person name="Kohn T."/>
            <person name="Peeters S.H."/>
            <person name="Heuer A."/>
            <person name="Rast P."/>
            <person name="Oberbeckmann S."/>
            <person name="Bunk B."/>
            <person name="Jeske O."/>
            <person name="Meyerdierks A."/>
            <person name="Storesund J.E."/>
            <person name="Kallscheuer N."/>
            <person name="Luecker S."/>
            <person name="Lage O.M."/>
            <person name="Pohl T."/>
            <person name="Merkel B.J."/>
            <person name="Hornburger P."/>
            <person name="Mueller R.-W."/>
            <person name="Bruemmer F."/>
            <person name="Labrenz M."/>
            <person name="Spormann A.M."/>
            <person name="Op den Camp H."/>
            <person name="Overmann J."/>
            <person name="Amann R."/>
            <person name="Jetten M.S.M."/>
            <person name="Mascher T."/>
            <person name="Medema M.H."/>
            <person name="Devos D.P."/>
            <person name="Kaster A.-K."/>
            <person name="Ovreas L."/>
            <person name="Rohde M."/>
            <person name="Galperin M.Y."/>
            <person name="Jogler C."/>
        </authorList>
    </citation>
    <scope>NUCLEOTIDE SEQUENCE [LARGE SCALE GENOMIC DNA]</scope>
    <source>
        <strain evidence="2 3">Mal48</strain>
    </source>
</reference>
<keyword evidence="1 2" id="KW-0378">Hydrolase</keyword>
<dbReference type="Proteomes" id="UP000315724">
    <property type="component" value="Chromosome"/>
</dbReference>
<organism evidence="2 3">
    <name type="scientific">Thalassoglobus polymorphus</name>
    <dbReference type="NCBI Taxonomy" id="2527994"/>
    <lineage>
        <taxon>Bacteria</taxon>
        <taxon>Pseudomonadati</taxon>
        <taxon>Planctomycetota</taxon>
        <taxon>Planctomycetia</taxon>
        <taxon>Planctomycetales</taxon>
        <taxon>Planctomycetaceae</taxon>
        <taxon>Thalassoglobus</taxon>
    </lineage>
</organism>
<dbReference type="GO" id="GO:0004668">
    <property type="term" value="F:protein-arginine deiminase activity"/>
    <property type="evidence" value="ECO:0007669"/>
    <property type="project" value="InterPro"/>
</dbReference>
<dbReference type="KEGG" id="tpol:Mal48_34780"/>
<dbReference type="EC" id="3.5.3.12" evidence="2"/>
<gene>
    <name evidence="2" type="primary">aguA</name>
    <name evidence="2" type="ORF">Mal48_34780</name>
</gene>
<name>A0A517QRH8_9PLAN</name>
<dbReference type="Pfam" id="PF04371">
    <property type="entry name" value="PAD_porph"/>
    <property type="match status" value="1"/>
</dbReference>
<evidence type="ECO:0000313" key="2">
    <source>
        <dbReference type="EMBL" id="QDT34218.1"/>
    </source>
</evidence>